<dbReference type="GO" id="GO:0016705">
    <property type="term" value="F:oxidoreductase activity, acting on paired donors, with incorporation or reduction of molecular oxygen"/>
    <property type="evidence" value="ECO:0007669"/>
    <property type="project" value="UniProtKB-UniRule"/>
</dbReference>
<dbReference type="SUPFAM" id="SSF52821">
    <property type="entry name" value="Rhodanese/Cell cycle control phosphatase"/>
    <property type="match status" value="1"/>
</dbReference>
<dbReference type="CDD" id="cd01518">
    <property type="entry name" value="RHOD_YceA"/>
    <property type="match status" value="1"/>
</dbReference>
<dbReference type="AlphaFoldDB" id="A0A940PSD9"/>
<dbReference type="Proteomes" id="UP000675163">
    <property type="component" value="Unassembled WGS sequence"/>
</dbReference>
<dbReference type="EC" id="1.14.-.-" evidence="1"/>
<dbReference type="RefSeq" id="WP_209705519.1">
    <property type="nucleotide sequence ID" value="NZ_JAFIDA010000001.1"/>
</dbReference>
<dbReference type="HAMAP" id="MF_00469">
    <property type="entry name" value="TrhO"/>
    <property type="match status" value="1"/>
</dbReference>
<sequence>MSHPKILLYYVFAPVADPEAVKLWQRELCESLGLRGRIIISKHGINGTVGGEIDACKQYLRSTREYTPFAGLEVKWSEGTGFAETKPVRLHGVDRTVPWQRLTDFPKLSVKVRDELVAFGIPDETEVSPAGVVGGGKHLSPQAVNDLVEERGDDVVFFDGRNAWEAEIGKFKDAIVPDVRTTHDFISQIESGAYDSLKGRPVVTYCTGGIRCEILSAAMVKRGFDEVYQVDGGIVRYGETFGNDGLWEGSLAVFDGREALDFAPGAAVLGRCLVCDEPSNQLADCSAARDCRNRFVACATHEQVVCAEHAATAKQTAQ</sequence>
<dbReference type="InterPro" id="IPR020936">
    <property type="entry name" value="TrhO"/>
</dbReference>
<dbReference type="InterPro" id="IPR001763">
    <property type="entry name" value="Rhodanese-like_dom"/>
</dbReference>
<evidence type="ECO:0000313" key="4">
    <source>
        <dbReference type="Proteomes" id="UP000675163"/>
    </source>
</evidence>
<keyword evidence="4" id="KW-1185">Reference proteome</keyword>
<dbReference type="InterPro" id="IPR040503">
    <property type="entry name" value="TRHO_N"/>
</dbReference>
<dbReference type="Gene3D" id="3.40.250.10">
    <property type="entry name" value="Rhodanese-like domain"/>
    <property type="match status" value="1"/>
</dbReference>
<dbReference type="Gene3D" id="3.30.70.100">
    <property type="match status" value="1"/>
</dbReference>
<comment type="caution">
    <text evidence="3">The sequence shown here is derived from an EMBL/GenBank/DDBJ whole genome shotgun (WGS) entry which is preliminary data.</text>
</comment>
<evidence type="ECO:0000256" key="1">
    <source>
        <dbReference type="HAMAP-Rule" id="MF_00469"/>
    </source>
</evidence>
<dbReference type="InterPro" id="IPR022111">
    <property type="entry name" value="Rhodanese_C"/>
</dbReference>
<dbReference type="Pfam" id="PF17773">
    <property type="entry name" value="UPF0176_N"/>
    <property type="match status" value="1"/>
</dbReference>
<evidence type="ECO:0000259" key="2">
    <source>
        <dbReference type="PROSITE" id="PS50206"/>
    </source>
</evidence>
<dbReference type="Pfam" id="PF12368">
    <property type="entry name" value="Rhodanese_C"/>
    <property type="match status" value="1"/>
</dbReference>
<accession>A0A940PSD9</accession>
<reference evidence="3" key="1">
    <citation type="submission" date="2021-02" db="EMBL/GenBank/DDBJ databases">
        <title>Sequencing the genomes of 1000 actinobacteria strains.</title>
        <authorList>
            <person name="Klenk H.-P."/>
        </authorList>
    </citation>
    <scope>NUCLEOTIDE SEQUENCE</scope>
    <source>
        <strain evidence="3">DSM 22850</strain>
    </source>
</reference>
<gene>
    <name evidence="1" type="primary">trhO</name>
    <name evidence="3" type="ORF">JOF28_001876</name>
</gene>
<dbReference type="InterPro" id="IPR036873">
    <property type="entry name" value="Rhodanese-like_dom_sf"/>
</dbReference>
<dbReference type="PROSITE" id="PS50206">
    <property type="entry name" value="RHODANESE_3"/>
    <property type="match status" value="1"/>
</dbReference>
<protein>
    <recommendedName>
        <fullName evidence="1">tRNA uridine(34) hydroxylase</fullName>
        <ecNumber evidence="1">1.14.-.-</ecNumber>
    </recommendedName>
    <alternativeName>
        <fullName evidence="1">tRNA hydroxylation protein O</fullName>
    </alternativeName>
</protein>
<dbReference type="PANTHER" id="PTHR43268">
    <property type="entry name" value="THIOSULFATE SULFURTRANSFERASE/RHODANESE-LIKE DOMAIN-CONTAINING PROTEIN 2"/>
    <property type="match status" value="1"/>
</dbReference>
<dbReference type="EMBL" id="JAFIDA010000001">
    <property type="protein sequence ID" value="MBP1326644.1"/>
    <property type="molecule type" value="Genomic_DNA"/>
</dbReference>
<dbReference type="GO" id="GO:0006400">
    <property type="term" value="P:tRNA modification"/>
    <property type="evidence" value="ECO:0007669"/>
    <property type="project" value="UniProtKB-UniRule"/>
</dbReference>
<name>A0A940PSD9_9MICO</name>
<evidence type="ECO:0000313" key="3">
    <source>
        <dbReference type="EMBL" id="MBP1326644.1"/>
    </source>
</evidence>
<dbReference type="SMART" id="SM00450">
    <property type="entry name" value="RHOD"/>
    <property type="match status" value="1"/>
</dbReference>
<keyword evidence="1" id="KW-0819">tRNA processing</keyword>
<keyword evidence="1" id="KW-0560">Oxidoreductase</keyword>
<comment type="similarity">
    <text evidence="1">Belongs to the TrhO family.</text>
</comment>
<dbReference type="PANTHER" id="PTHR43268:SF6">
    <property type="entry name" value="THIOSULFATE SULFURTRANSFERASE_RHODANESE-LIKE DOMAIN-CONTAINING PROTEIN 2"/>
    <property type="match status" value="1"/>
</dbReference>
<comment type="function">
    <text evidence="1">Catalyzes oxygen-dependent 5-hydroxyuridine (ho5U) modification at position 34 in tRNAs.</text>
</comment>
<feature type="domain" description="Rhodanese" evidence="2">
    <location>
        <begin position="151"/>
        <end position="246"/>
    </location>
</feature>
<dbReference type="NCBIfam" id="NF001134">
    <property type="entry name" value="PRK00142.1-2"/>
    <property type="match status" value="1"/>
</dbReference>
<organism evidence="3 4">
    <name type="scientific">Leucobacter exalbidus</name>
    <dbReference type="NCBI Taxonomy" id="662960"/>
    <lineage>
        <taxon>Bacteria</taxon>
        <taxon>Bacillati</taxon>
        <taxon>Actinomycetota</taxon>
        <taxon>Actinomycetes</taxon>
        <taxon>Micrococcales</taxon>
        <taxon>Microbacteriaceae</taxon>
        <taxon>Leucobacter</taxon>
    </lineage>
</organism>
<dbReference type="Pfam" id="PF00581">
    <property type="entry name" value="Rhodanese"/>
    <property type="match status" value="1"/>
</dbReference>
<comment type="catalytic activity">
    <reaction evidence="1">
        <text>uridine(34) in tRNA + AH2 + O2 = 5-hydroxyuridine(34) in tRNA + A + H2O</text>
        <dbReference type="Rhea" id="RHEA:64224"/>
        <dbReference type="Rhea" id="RHEA-COMP:11727"/>
        <dbReference type="Rhea" id="RHEA-COMP:13381"/>
        <dbReference type="ChEBI" id="CHEBI:13193"/>
        <dbReference type="ChEBI" id="CHEBI:15377"/>
        <dbReference type="ChEBI" id="CHEBI:15379"/>
        <dbReference type="ChEBI" id="CHEBI:17499"/>
        <dbReference type="ChEBI" id="CHEBI:65315"/>
        <dbReference type="ChEBI" id="CHEBI:136877"/>
    </reaction>
</comment>
<proteinExistence type="inferred from homology"/>